<evidence type="ECO:0000256" key="6">
    <source>
        <dbReference type="ARBA" id="ARBA00023098"/>
    </source>
</evidence>
<evidence type="ECO:0000256" key="1">
    <source>
        <dbReference type="ARBA" id="ARBA00022450"/>
    </source>
</evidence>
<feature type="non-terminal residue" evidence="11">
    <location>
        <position position="1"/>
    </location>
</feature>
<feature type="non-terminal residue" evidence="11">
    <location>
        <position position="717"/>
    </location>
</feature>
<keyword evidence="5" id="KW-0560">Oxidoreductase</keyword>
<evidence type="ECO:0000256" key="3">
    <source>
        <dbReference type="ARBA" id="ARBA00022832"/>
    </source>
</evidence>
<evidence type="ECO:0000313" key="11">
    <source>
        <dbReference type="EMBL" id="CAD7636129.1"/>
    </source>
</evidence>
<keyword evidence="4" id="KW-0521">NADP</keyword>
<protein>
    <recommendedName>
        <fullName evidence="13">Carrier domain-containing protein</fullName>
    </recommendedName>
</protein>
<evidence type="ECO:0000313" key="12">
    <source>
        <dbReference type="Proteomes" id="UP000759131"/>
    </source>
</evidence>
<evidence type="ECO:0008006" key="13">
    <source>
        <dbReference type="Google" id="ProtNLM"/>
    </source>
</evidence>
<dbReference type="InterPro" id="IPR013149">
    <property type="entry name" value="ADH-like_C"/>
</dbReference>
<dbReference type="InterPro" id="IPR057326">
    <property type="entry name" value="KR_dom"/>
</dbReference>
<dbReference type="SUPFAM" id="SSF51735">
    <property type="entry name" value="NAD(P)-binding Rossmann-fold domains"/>
    <property type="match status" value="2"/>
</dbReference>
<dbReference type="SUPFAM" id="SSF50129">
    <property type="entry name" value="GroES-like"/>
    <property type="match status" value="1"/>
</dbReference>
<name>A0A7R9L738_9ACAR</name>
<keyword evidence="3" id="KW-0276">Fatty acid metabolism</keyword>
<dbReference type="InterPro" id="IPR036736">
    <property type="entry name" value="ACP-like_sf"/>
</dbReference>
<dbReference type="Proteomes" id="UP000759131">
    <property type="component" value="Unassembled WGS sequence"/>
</dbReference>
<dbReference type="InterPro" id="IPR020843">
    <property type="entry name" value="ER"/>
</dbReference>
<dbReference type="InterPro" id="IPR050091">
    <property type="entry name" value="PKS_NRPS_Biosynth_Enz"/>
</dbReference>
<accession>A0A7R9L738</accession>
<dbReference type="SMART" id="SM00829">
    <property type="entry name" value="PKS_ER"/>
    <property type="match status" value="1"/>
</dbReference>
<dbReference type="GO" id="GO:0004312">
    <property type="term" value="F:fatty acid synthase activity"/>
    <property type="evidence" value="ECO:0007669"/>
    <property type="project" value="TreeGrafter"/>
</dbReference>
<keyword evidence="6" id="KW-0443">Lipid metabolism</keyword>
<dbReference type="CDD" id="cd05195">
    <property type="entry name" value="enoyl_red"/>
    <property type="match status" value="1"/>
</dbReference>
<sequence>GESWGSYRLLNLERGYNERQTSRAYLDVTKKGDLNSIQWYNLATGAVGQSAANTSKPVATGANGTVNVQIYYSGVDHKDLALASGQLGSEYVNKVFGFDYGGRRVDTGARVMGISGGKSIATSIEANDRVLIPVPDNWSIEDGVSAISAYFAVWYSLINRAQIEGGETILIHSGTDSTGLAAIQVAKGLSCRVLTTASTSEKRQFLTDTYGIPLDCIYDPNDPSISDQILAATDGTGVDAVLNALSGEKLTLAAEVLGQYGRWVDLDNYDNSNQARLSSAGTKNTLYYNISTIISDETFDIFLPKLIQSFTKWFTDGLQNGSIKPLPRVVYGYDVVERAFKQLSSGQTIGKVLVKVREEEPFNKITTDIKAVDIVANTRSWFDANKVYVLVGGLGGLGLEVAYWLVARGARKLVCVSRSGIKNDYQYVFVKRVETEATGGVGEPAQVKISTSDPSSIAGAEKLIAEAQSMGPLGGIFHFATVLADAFIGDQTAATFRKVCAPKVDALGYLDAVCRKFCPDMDYFVAFSSQSSGRGFVGQNNYGYANAVMERICERRQRDGLPGLAIQYGPIGDVGLWAANDNIDLTSIGMVINTQRIPSCLEVMDRFLSCGDAVVSTIVRREGAEQSGGSAAGAKSTVWHGIGIDMSSLPDDLTLGDVGMESILAVEMQQRIDREYSVSLTTDNIKLITIRMIKDFQNSDQKTVSAQIAEFKKSLKK</sequence>
<organism evidence="11">
    <name type="scientific">Medioppia subpectinata</name>
    <dbReference type="NCBI Taxonomy" id="1979941"/>
    <lineage>
        <taxon>Eukaryota</taxon>
        <taxon>Metazoa</taxon>
        <taxon>Ecdysozoa</taxon>
        <taxon>Arthropoda</taxon>
        <taxon>Chelicerata</taxon>
        <taxon>Arachnida</taxon>
        <taxon>Acari</taxon>
        <taxon>Acariformes</taxon>
        <taxon>Sarcoptiformes</taxon>
        <taxon>Oribatida</taxon>
        <taxon>Brachypylina</taxon>
        <taxon>Oppioidea</taxon>
        <taxon>Oppiidae</taxon>
        <taxon>Medioppia</taxon>
    </lineage>
</organism>
<evidence type="ECO:0000256" key="7">
    <source>
        <dbReference type="ARBA" id="ARBA00023160"/>
    </source>
</evidence>
<dbReference type="Pfam" id="PF08659">
    <property type="entry name" value="KR"/>
    <property type="match status" value="1"/>
</dbReference>
<dbReference type="InterPro" id="IPR013968">
    <property type="entry name" value="PKS_KR"/>
</dbReference>
<evidence type="ECO:0000256" key="2">
    <source>
        <dbReference type="ARBA" id="ARBA00022516"/>
    </source>
</evidence>
<dbReference type="GO" id="GO:0016491">
    <property type="term" value="F:oxidoreductase activity"/>
    <property type="evidence" value="ECO:0007669"/>
    <property type="project" value="UniProtKB-KW"/>
</dbReference>
<dbReference type="EMBL" id="OC873065">
    <property type="protein sequence ID" value="CAD7636129.1"/>
    <property type="molecule type" value="Genomic_DNA"/>
</dbReference>
<feature type="domain" description="Enoyl reductase (ER)" evidence="10">
    <location>
        <begin position="32"/>
        <end position="354"/>
    </location>
</feature>
<dbReference type="Gene3D" id="1.10.1200.10">
    <property type="entry name" value="ACP-like"/>
    <property type="match status" value="1"/>
</dbReference>
<gene>
    <name evidence="11" type="ORF">OSB1V03_LOCUS16518</name>
</gene>
<proteinExistence type="predicted"/>
<reference evidence="11" key="1">
    <citation type="submission" date="2020-11" db="EMBL/GenBank/DDBJ databases">
        <authorList>
            <person name="Tran Van P."/>
        </authorList>
    </citation>
    <scope>NUCLEOTIDE SEQUENCE</scope>
</reference>
<keyword evidence="2" id="KW-0444">Lipid biosynthesis</keyword>
<dbReference type="Gene3D" id="3.40.50.720">
    <property type="entry name" value="NAD(P)-binding Rossmann-like Domain"/>
    <property type="match status" value="1"/>
</dbReference>
<dbReference type="AlphaFoldDB" id="A0A7R9L738"/>
<keyword evidence="8" id="KW-0511">Multifunctional enzyme</keyword>
<keyword evidence="7" id="KW-0275">Fatty acid biosynthesis</keyword>
<dbReference type="OrthoDB" id="6142309at2759"/>
<dbReference type="SUPFAM" id="SSF47336">
    <property type="entry name" value="ACP-like"/>
    <property type="match status" value="1"/>
</dbReference>
<keyword evidence="1" id="KW-0596">Phosphopantetheine</keyword>
<dbReference type="InterPro" id="IPR036291">
    <property type="entry name" value="NAD(P)-bd_dom_sf"/>
</dbReference>
<dbReference type="EMBL" id="CAJPIZ010018490">
    <property type="protein sequence ID" value="CAG2116559.1"/>
    <property type="molecule type" value="Genomic_DNA"/>
</dbReference>
<dbReference type="PANTHER" id="PTHR43775">
    <property type="entry name" value="FATTY ACID SYNTHASE"/>
    <property type="match status" value="1"/>
</dbReference>
<dbReference type="GO" id="GO:0006633">
    <property type="term" value="P:fatty acid biosynthetic process"/>
    <property type="evidence" value="ECO:0007669"/>
    <property type="project" value="UniProtKB-KW"/>
</dbReference>
<evidence type="ECO:0000259" key="10">
    <source>
        <dbReference type="SMART" id="SM00829"/>
    </source>
</evidence>
<evidence type="ECO:0000259" key="9">
    <source>
        <dbReference type="SMART" id="SM00822"/>
    </source>
</evidence>
<dbReference type="InterPro" id="IPR011032">
    <property type="entry name" value="GroES-like_sf"/>
</dbReference>
<feature type="domain" description="Ketoreductase" evidence="9">
    <location>
        <begin position="386"/>
        <end position="574"/>
    </location>
</feature>
<evidence type="ECO:0000256" key="5">
    <source>
        <dbReference type="ARBA" id="ARBA00023002"/>
    </source>
</evidence>
<evidence type="ECO:0000256" key="4">
    <source>
        <dbReference type="ARBA" id="ARBA00022857"/>
    </source>
</evidence>
<dbReference type="SMART" id="SM00822">
    <property type="entry name" value="PKS_KR"/>
    <property type="match status" value="1"/>
</dbReference>
<evidence type="ECO:0000256" key="8">
    <source>
        <dbReference type="ARBA" id="ARBA00023268"/>
    </source>
</evidence>
<dbReference type="PANTHER" id="PTHR43775:SF7">
    <property type="entry name" value="FATTY ACID SYNTHASE"/>
    <property type="match status" value="1"/>
</dbReference>
<dbReference type="CDD" id="cd08954">
    <property type="entry name" value="KR_1_FAS_SDR_x"/>
    <property type="match status" value="1"/>
</dbReference>
<keyword evidence="12" id="KW-1185">Reference proteome</keyword>
<dbReference type="Pfam" id="PF00107">
    <property type="entry name" value="ADH_zinc_N"/>
    <property type="match status" value="1"/>
</dbReference>
<dbReference type="Gene3D" id="3.90.180.10">
    <property type="entry name" value="Medium-chain alcohol dehydrogenases, catalytic domain"/>
    <property type="match status" value="1"/>
</dbReference>
<dbReference type="Pfam" id="PF00550">
    <property type="entry name" value="PP-binding"/>
    <property type="match status" value="1"/>
</dbReference>
<dbReference type="InterPro" id="IPR009081">
    <property type="entry name" value="PP-bd_ACP"/>
</dbReference>